<reference evidence="1" key="1">
    <citation type="submission" date="2023-10" db="EMBL/GenBank/DDBJ databases">
        <title>Genome assembly of Pristionchus species.</title>
        <authorList>
            <person name="Yoshida K."/>
            <person name="Sommer R.J."/>
        </authorList>
    </citation>
    <scope>NUCLEOTIDE SEQUENCE</scope>
    <source>
        <strain evidence="1">RS0144</strain>
    </source>
</reference>
<evidence type="ECO:0000313" key="1">
    <source>
        <dbReference type="EMBL" id="GMS84062.1"/>
    </source>
</evidence>
<sequence>NENQSKYIHSVRKKRPRRISHPYHDLPAGFPSDNVFFISANLLSALRLASYFIHSSFRKRGTLSGSQYSGVCLLILRCISPILRCMSSLHIQRT</sequence>
<organism evidence="1 2">
    <name type="scientific">Pristionchus entomophagus</name>
    <dbReference type="NCBI Taxonomy" id="358040"/>
    <lineage>
        <taxon>Eukaryota</taxon>
        <taxon>Metazoa</taxon>
        <taxon>Ecdysozoa</taxon>
        <taxon>Nematoda</taxon>
        <taxon>Chromadorea</taxon>
        <taxon>Rhabditida</taxon>
        <taxon>Rhabditina</taxon>
        <taxon>Diplogasteromorpha</taxon>
        <taxon>Diplogasteroidea</taxon>
        <taxon>Neodiplogasteridae</taxon>
        <taxon>Pristionchus</taxon>
    </lineage>
</organism>
<dbReference type="Proteomes" id="UP001432027">
    <property type="component" value="Unassembled WGS sequence"/>
</dbReference>
<gene>
    <name evidence="1" type="ORF">PENTCL1PPCAC_6237</name>
</gene>
<dbReference type="EMBL" id="BTSX01000002">
    <property type="protein sequence ID" value="GMS84062.1"/>
    <property type="molecule type" value="Genomic_DNA"/>
</dbReference>
<accession>A0AAV5SNG2</accession>
<evidence type="ECO:0000313" key="2">
    <source>
        <dbReference type="Proteomes" id="UP001432027"/>
    </source>
</evidence>
<keyword evidence="2" id="KW-1185">Reference proteome</keyword>
<comment type="caution">
    <text evidence="1">The sequence shown here is derived from an EMBL/GenBank/DDBJ whole genome shotgun (WGS) entry which is preliminary data.</text>
</comment>
<name>A0AAV5SNG2_9BILA</name>
<feature type="non-terminal residue" evidence="1">
    <location>
        <position position="1"/>
    </location>
</feature>
<proteinExistence type="predicted"/>
<feature type="non-terminal residue" evidence="1">
    <location>
        <position position="94"/>
    </location>
</feature>
<dbReference type="AlphaFoldDB" id="A0AAV5SNG2"/>
<protein>
    <recommendedName>
        <fullName evidence="3">G protein-coupled receptor</fullName>
    </recommendedName>
</protein>
<evidence type="ECO:0008006" key="3">
    <source>
        <dbReference type="Google" id="ProtNLM"/>
    </source>
</evidence>